<gene>
    <name evidence="1" type="ORF">B0I27_10620</name>
</gene>
<comment type="caution">
    <text evidence="1">The sequence shown here is derived from an EMBL/GenBank/DDBJ whole genome shotgun (WGS) entry which is preliminary data.</text>
</comment>
<dbReference type="EMBL" id="PVTH01000006">
    <property type="protein sequence ID" value="PRY52262.1"/>
    <property type="molecule type" value="Genomic_DNA"/>
</dbReference>
<keyword evidence="2" id="KW-1185">Reference proteome</keyword>
<evidence type="ECO:0000313" key="2">
    <source>
        <dbReference type="Proteomes" id="UP000238034"/>
    </source>
</evidence>
<reference evidence="1 2" key="1">
    <citation type="submission" date="2018-03" db="EMBL/GenBank/DDBJ databases">
        <title>Genomic Encyclopedia of Type Strains, Phase III (KMG-III): the genomes of soil and plant-associated and newly described type strains.</title>
        <authorList>
            <person name="Whitman W."/>
        </authorList>
    </citation>
    <scope>NUCLEOTIDE SEQUENCE [LARGE SCALE GENOMIC DNA]</scope>
    <source>
        <strain evidence="1 2">CGMCC 1.9313</strain>
    </source>
</reference>
<dbReference type="AlphaFoldDB" id="A0A2T0U2W4"/>
<sequence length="86" mass="9798">MGTDMSNLEQHASTCYNFFVNLFDNGEFNEIVVTQNQDGYSVNLEDNTFLGTLARNSDHSWSLVKGNMPAYLFNEIIKSINQKIKN</sequence>
<evidence type="ECO:0000313" key="1">
    <source>
        <dbReference type="EMBL" id="PRY52262.1"/>
    </source>
</evidence>
<protein>
    <submittedName>
        <fullName evidence="1">Uncharacterized protein</fullName>
    </submittedName>
</protein>
<accession>A0A2T0U2W4</accession>
<proteinExistence type="predicted"/>
<dbReference type="Proteomes" id="UP000238034">
    <property type="component" value="Unassembled WGS sequence"/>
</dbReference>
<name>A0A2T0U2W4_9SPHI</name>
<organism evidence="1 2">
    <name type="scientific">Arcticibacter pallidicorallinus</name>
    <dbReference type="NCBI Taxonomy" id="1259464"/>
    <lineage>
        <taxon>Bacteria</taxon>
        <taxon>Pseudomonadati</taxon>
        <taxon>Bacteroidota</taxon>
        <taxon>Sphingobacteriia</taxon>
        <taxon>Sphingobacteriales</taxon>
        <taxon>Sphingobacteriaceae</taxon>
        <taxon>Arcticibacter</taxon>
    </lineage>
</organism>